<gene>
    <name evidence="2" type="primary">Zcchc3_16</name>
    <name evidence="2" type="ORF">GTO93_0019677</name>
</gene>
<feature type="domain" description="CCHC-type" evidence="1">
    <location>
        <begin position="101"/>
        <end position="117"/>
    </location>
</feature>
<sequence length="136" mass="15543">ITVHMFNPYISDFDIELFLSRYCKTVSGGLPVRDKHGIWTGKRQFRVTLKPDKSSSDGFKHPPANFTIGPNRGYLFYSGQPQYCRKCGIFGHLVATCKNMVCRNCQGTDHETKDCDKIKKCSICNSEEHLFKQCPK</sequence>
<dbReference type="PANTHER" id="PTHR46486:SF1">
    <property type="entry name" value="CCHC-TYPE DOMAIN-CONTAINING PROTEIN"/>
    <property type="match status" value="1"/>
</dbReference>
<protein>
    <submittedName>
        <fullName evidence="2">ZCHC3 protein</fullName>
    </submittedName>
</protein>
<name>A0ABS2XDE2_POLSP</name>
<feature type="non-terminal residue" evidence="2">
    <location>
        <position position="136"/>
    </location>
</feature>
<reference evidence="2" key="1">
    <citation type="journal article" date="2021" name="Cell">
        <title>Tracing the genetic footprints of vertebrate landing in non-teleost ray-finned fishes.</title>
        <authorList>
            <person name="Bi X."/>
            <person name="Wang K."/>
            <person name="Yang L."/>
            <person name="Pan H."/>
            <person name="Jiang H."/>
            <person name="Wei Q."/>
            <person name="Fang M."/>
            <person name="Yu H."/>
            <person name="Zhu C."/>
            <person name="Cai Y."/>
            <person name="He Y."/>
            <person name="Gan X."/>
            <person name="Zeng H."/>
            <person name="Yu D."/>
            <person name="Zhu Y."/>
            <person name="Jiang H."/>
            <person name="Qiu Q."/>
            <person name="Yang H."/>
            <person name="Zhang Y.E."/>
            <person name="Wang W."/>
            <person name="Zhu M."/>
            <person name="He S."/>
            <person name="Zhang G."/>
        </authorList>
    </citation>
    <scope>NUCLEOTIDE SEQUENCE</scope>
    <source>
        <strain evidence="2">Pddl_001</strain>
    </source>
</reference>
<dbReference type="SMART" id="SM00343">
    <property type="entry name" value="ZnF_C2HC"/>
    <property type="match status" value="3"/>
</dbReference>
<dbReference type="Pfam" id="PF23058">
    <property type="entry name" value="RBD_ZCCHC3_2nd"/>
    <property type="match status" value="1"/>
</dbReference>
<evidence type="ECO:0000259" key="1">
    <source>
        <dbReference type="SMART" id="SM00343"/>
    </source>
</evidence>
<dbReference type="PANTHER" id="PTHR46486">
    <property type="entry name" value="CCHC-TYPE DOMAIN-CONTAINING PROTEIN"/>
    <property type="match status" value="1"/>
</dbReference>
<dbReference type="Proteomes" id="UP001166093">
    <property type="component" value="Unassembled WGS sequence"/>
</dbReference>
<accession>A0ABS2XDE2</accession>
<dbReference type="InterPro" id="IPR001878">
    <property type="entry name" value="Znf_CCHC"/>
</dbReference>
<dbReference type="SUPFAM" id="SSF57756">
    <property type="entry name" value="Retrovirus zinc finger-like domains"/>
    <property type="match status" value="1"/>
</dbReference>
<comment type="caution">
    <text evidence="2">The sequence shown here is derived from an EMBL/GenBank/DDBJ whole genome shotgun (WGS) entry which is preliminary data.</text>
</comment>
<dbReference type="InterPro" id="IPR036875">
    <property type="entry name" value="Znf_CCHC_sf"/>
</dbReference>
<proteinExistence type="predicted"/>
<organism evidence="2 3">
    <name type="scientific">Polyodon spathula</name>
    <name type="common">North American paddlefish</name>
    <name type="synonym">Squalus spathula</name>
    <dbReference type="NCBI Taxonomy" id="7913"/>
    <lineage>
        <taxon>Eukaryota</taxon>
        <taxon>Metazoa</taxon>
        <taxon>Chordata</taxon>
        <taxon>Craniata</taxon>
        <taxon>Vertebrata</taxon>
        <taxon>Euteleostomi</taxon>
        <taxon>Actinopterygii</taxon>
        <taxon>Chondrostei</taxon>
        <taxon>Acipenseriformes</taxon>
        <taxon>Polyodontidae</taxon>
        <taxon>Polyodon</taxon>
    </lineage>
</organism>
<feature type="non-terminal residue" evidence="2">
    <location>
        <position position="1"/>
    </location>
</feature>
<dbReference type="InterPro" id="IPR057811">
    <property type="entry name" value="RBD_ZCCHC3_2nd"/>
</dbReference>
<evidence type="ECO:0000313" key="3">
    <source>
        <dbReference type="Proteomes" id="UP001166093"/>
    </source>
</evidence>
<dbReference type="EMBL" id="JAAWVQ010016005">
    <property type="protein sequence ID" value="MBN3272053.1"/>
    <property type="molecule type" value="Genomic_DNA"/>
</dbReference>
<keyword evidence="3" id="KW-1185">Reference proteome</keyword>
<dbReference type="Gene3D" id="4.10.60.10">
    <property type="entry name" value="Zinc finger, CCHC-type"/>
    <property type="match status" value="1"/>
</dbReference>
<feature type="domain" description="CCHC-type" evidence="1">
    <location>
        <begin position="83"/>
        <end position="99"/>
    </location>
</feature>
<feature type="domain" description="CCHC-type" evidence="1">
    <location>
        <begin position="120"/>
        <end position="136"/>
    </location>
</feature>
<evidence type="ECO:0000313" key="2">
    <source>
        <dbReference type="EMBL" id="MBN3272053.1"/>
    </source>
</evidence>